<feature type="region of interest" description="Disordered" evidence="5">
    <location>
        <begin position="648"/>
        <end position="674"/>
    </location>
</feature>
<dbReference type="Pfam" id="PF22922">
    <property type="entry name" value="GAF_NLP"/>
    <property type="match status" value="2"/>
</dbReference>
<dbReference type="InterPro" id="IPR045012">
    <property type="entry name" value="NLP"/>
</dbReference>
<organism evidence="9 10">
    <name type="scientific">Arabidopsis thaliana x Arabidopsis arenosa</name>
    <dbReference type="NCBI Taxonomy" id="1240361"/>
    <lineage>
        <taxon>Eukaryota</taxon>
        <taxon>Viridiplantae</taxon>
        <taxon>Streptophyta</taxon>
        <taxon>Embryophyta</taxon>
        <taxon>Tracheophyta</taxon>
        <taxon>Spermatophyta</taxon>
        <taxon>Magnoliopsida</taxon>
        <taxon>eudicotyledons</taxon>
        <taxon>Gunneridae</taxon>
        <taxon>Pentapetalae</taxon>
        <taxon>rosids</taxon>
        <taxon>malvids</taxon>
        <taxon>Brassicales</taxon>
        <taxon>Brassicaceae</taxon>
        <taxon>Camelineae</taxon>
        <taxon>Arabidopsis</taxon>
    </lineage>
</organism>
<dbReference type="EMBL" id="JAEFBK010000004">
    <property type="protein sequence ID" value="KAG7618857.1"/>
    <property type="molecule type" value="Genomic_DNA"/>
</dbReference>
<keyword evidence="6" id="KW-0472">Membrane</keyword>
<evidence type="ECO:0000313" key="10">
    <source>
        <dbReference type="Proteomes" id="UP000694240"/>
    </source>
</evidence>
<evidence type="ECO:0000256" key="4">
    <source>
        <dbReference type="ARBA" id="ARBA00023242"/>
    </source>
</evidence>
<keyword evidence="6" id="KW-1133">Transmembrane helix</keyword>
<dbReference type="InterPro" id="IPR034891">
    <property type="entry name" value="PB1_NLP"/>
</dbReference>
<protein>
    <submittedName>
        <fullName evidence="9">RWP-RK domain</fullName>
    </submittedName>
</protein>
<reference evidence="9 10" key="1">
    <citation type="submission" date="2020-12" db="EMBL/GenBank/DDBJ databases">
        <title>Concerted genomic and epigenomic changes stabilize Arabidopsis allopolyploids.</title>
        <authorList>
            <person name="Chen Z."/>
        </authorList>
    </citation>
    <scope>NUCLEOTIDE SEQUENCE [LARGE SCALE GENOMIC DNA]</scope>
    <source>
        <strain evidence="9">Allo738</strain>
        <tissue evidence="9">Leaf</tissue>
    </source>
</reference>
<dbReference type="CDD" id="cd06407">
    <property type="entry name" value="PB1_NLP"/>
    <property type="match status" value="1"/>
</dbReference>
<feature type="compositionally biased region" description="Low complexity" evidence="5">
    <location>
        <begin position="606"/>
        <end position="624"/>
    </location>
</feature>
<proteinExistence type="predicted"/>
<evidence type="ECO:0000256" key="5">
    <source>
        <dbReference type="SAM" id="MobiDB-lite"/>
    </source>
</evidence>
<keyword evidence="6" id="KW-0812">Transmembrane</keyword>
<dbReference type="Pfam" id="PF02042">
    <property type="entry name" value="RWP-RK"/>
    <property type="match status" value="1"/>
</dbReference>
<dbReference type="PROSITE" id="PS51519">
    <property type="entry name" value="RWP_RK"/>
    <property type="match status" value="1"/>
</dbReference>
<comment type="caution">
    <text evidence="9">The sequence shown here is derived from an EMBL/GenBank/DDBJ whole genome shotgun (WGS) entry which is preliminary data.</text>
</comment>
<gene>
    <name evidence="9" type="ORF">ISN45_At04g040720</name>
</gene>
<dbReference type="PANTHER" id="PTHR32002:SF31">
    <property type="entry name" value="PROTEIN NLP3"/>
    <property type="match status" value="1"/>
</dbReference>
<dbReference type="AlphaFoldDB" id="A0A8T2E439"/>
<dbReference type="SMART" id="SM00666">
    <property type="entry name" value="PB1"/>
    <property type="match status" value="1"/>
</dbReference>
<keyword evidence="2" id="KW-0238">DNA-binding</keyword>
<dbReference type="InterPro" id="IPR053793">
    <property type="entry name" value="PB1-like"/>
</dbReference>
<evidence type="ECO:0000313" key="9">
    <source>
        <dbReference type="EMBL" id="KAG7618857.1"/>
    </source>
</evidence>
<evidence type="ECO:0000256" key="1">
    <source>
        <dbReference type="ARBA" id="ARBA00023015"/>
    </source>
</evidence>
<evidence type="ECO:0000256" key="2">
    <source>
        <dbReference type="ARBA" id="ARBA00023125"/>
    </source>
</evidence>
<keyword evidence="1" id="KW-0805">Transcription regulation</keyword>
<dbReference type="InterPro" id="IPR000270">
    <property type="entry name" value="PB1_dom"/>
</dbReference>
<keyword evidence="4" id="KW-0539">Nucleus</keyword>
<feature type="region of interest" description="Disordered" evidence="5">
    <location>
        <begin position="464"/>
        <end position="496"/>
    </location>
</feature>
<dbReference type="PROSITE" id="PS51745">
    <property type="entry name" value="PB1"/>
    <property type="match status" value="1"/>
</dbReference>
<keyword evidence="10" id="KW-1185">Reference proteome</keyword>
<sequence length="769" mass="85334">MVGPFKKILHAHNQRFPPSSSSSLDPVVDDSSRKQTRIILSYLLHLSLSLHITYSLCLLHFFFGSSNPFSPMEESNNSAVVDFPDNFMDQLLWEECWEEEATQHDQALSSPSPSGLKERVACAMGHLQEVMGERELLIQLWVPVETRSGRVLSTEEQPYSINTFSQSQSLALYRDASAGYSFAAEVASEQLLGLPGRVFLRRMPEWTPDVRFFRKEEYPRIGYARRYQVRATLALPLFQGTSGNCVAVMEMVTTHRNLEYASQLNTICHALEAFDLRTSQTSIVPASLKVTSSSSSSSRTEVASILQGICSSHGLPLAVTWGHQDSSSCLSALISASYAADHGSRCFLAACSEHHLLGGEGIAGRAFATKKQCFATDVAIFSKWSYPLSHYARMFDLHAALAVPILTRGNRTVQFVLELFFPRDCLDIQTHSLTLASQLKLRFQSSPHLMVDDNQIAEEVRDAATPPLTQEDPKGKQVSFSFSSASSLENRKRKTKAEKDITLDTLRQHFAGSLKDAAKNIGVCPTTLKRICRQNGISRWPSRKIKKVGHSLRKLQVVMDSVEGVQGSLHLASFYSSFPQLQSSSSSSFPFINPTQTVHVPPKSPPSSSGSQSSSGSSTCCSSEEQQLGGFQKPALSHPQLLTLSSMHEDQRPVRVTSSLPPLPSATTPRKAKDGMKVKAMFGDSMLRMSLLPHSRLTDLRREIAKRFGMDDVLRSNFSLKYLDDDQEWVLLTCDADLEECIQVYKSSSLKETIRILVHHPLSRPSFGS</sequence>
<name>A0A8T2E439_9BRAS</name>
<feature type="transmembrane region" description="Helical" evidence="6">
    <location>
        <begin position="42"/>
        <end position="63"/>
    </location>
</feature>
<evidence type="ECO:0000259" key="8">
    <source>
        <dbReference type="PROSITE" id="PS51745"/>
    </source>
</evidence>
<dbReference type="PANTHER" id="PTHR32002">
    <property type="entry name" value="PROTEIN NLP8"/>
    <property type="match status" value="1"/>
</dbReference>
<evidence type="ECO:0000256" key="3">
    <source>
        <dbReference type="ARBA" id="ARBA00023163"/>
    </source>
</evidence>
<dbReference type="Proteomes" id="UP000694240">
    <property type="component" value="Chromosome 4"/>
</dbReference>
<dbReference type="GO" id="GO:0003677">
    <property type="term" value="F:DNA binding"/>
    <property type="evidence" value="ECO:0007669"/>
    <property type="project" value="UniProtKB-KW"/>
</dbReference>
<dbReference type="InterPro" id="IPR055081">
    <property type="entry name" value="NLP1-9_GAF"/>
</dbReference>
<feature type="domain" description="PB1" evidence="8">
    <location>
        <begin position="675"/>
        <end position="761"/>
    </location>
</feature>
<evidence type="ECO:0000256" key="6">
    <source>
        <dbReference type="SAM" id="Phobius"/>
    </source>
</evidence>
<keyword evidence="3" id="KW-0804">Transcription</keyword>
<dbReference type="InterPro" id="IPR003035">
    <property type="entry name" value="RWP-RK_dom"/>
</dbReference>
<dbReference type="Pfam" id="PF00564">
    <property type="entry name" value="PB1"/>
    <property type="match status" value="1"/>
</dbReference>
<feature type="compositionally biased region" description="Low complexity" evidence="5">
    <location>
        <begin position="657"/>
        <end position="669"/>
    </location>
</feature>
<feature type="domain" description="RWP-RK" evidence="7">
    <location>
        <begin position="484"/>
        <end position="568"/>
    </location>
</feature>
<evidence type="ECO:0000259" key="7">
    <source>
        <dbReference type="PROSITE" id="PS51519"/>
    </source>
</evidence>
<accession>A0A8T2E439</accession>
<dbReference type="GO" id="GO:0003700">
    <property type="term" value="F:DNA-binding transcription factor activity"/>
    <property type="evidence" value="ECO:0007669"/>
    <property type="project" value="InterPro"/>
</dbReference>
<feature type="region of interest" description="Disordered" evidence="5">
    <location>
        <begin position="592"/>
        <end position="624"/>
    </location>
</feature>